<comment type="caution">
    <text evidence="11">The sequence shown here is derived from an EMBL/GenBank/DDBJ whole genome shotgun (WGS) entry which is preliminary data.</text>
</comment>
<feature type="transmembrane region" description="Helical" evidence="9">
    <location>
        <begin position="12"/>
        <end position="32"/>
    </location>
</feature>
<feature type="transmembrane region" description="Helical" evidence="9">
    <location>
        <begin position="221"/>
        <end position="243"/>
    </location>
</feature>
<evidence type="ECO:0000256" key="8">
    <source>
        <dbReference type="ARBA" id="ARBA00023136"/>
    </source>
</evidence>
<evidence type="ECO:0000256" key="1">
    <source>
        <dbReference type="ARBA" id="ARBA00004651"/>
    </source>
</evidence>
<evidence type="ECO:0000256" key="3">
    <source>
        <dbReference type="ARBA" id="ARBA00022475"/>
    </source>
</evidence>
<reference evidence="11 12" key="1">
    <citation type="submission" date="2018-06" db="EMBL/GenBank/DDBJ databases">
        <title>Genomic insight into two independent archaeal endosymbiosis events.</title>
        <authorList>
            <person name="Lind A.E."/>
            <person name="Lewis W.H."/>
            <person name="Spang A."/>
            <person name="Guy L."/>
            <person name="Embley M.T."/>
            <person name="Ettema T.J.G."/>
        </authorList>
    </citation>
    <scope>NUCLEOTIDE SEQUENCE [LARGE SCALE GENOMIC DNA]</scope>
    <source>
        <strain evidence="11">NOE</strain>
    </source>
</reference>
<dbReference type="SUPFAM" id="SSF82866">
    <property type="entry name" value="Multidrug efflux transporter AcrB transmembrane domain"/>
    <property type="match status" value="1"/>
</dbReference>
<comment type="subcellular location">
    <subcellularLocation>
        <location evidence="1 9">Cell membrane</location>
        <topology evidence="1 9">Multi-pass membrane protein</topology>
    </subcellularLocation>
</comment>
<evidence type="ECO:0000256" key="5">
    <source>
        <dbReference type="ARBA" id="ARBA00022927"/>
    </source>
</evidence>
<dbReference type="InterPro" id="IPR048634">
    <property type="entry name" value="SecD_SecF_C"/>
</dbReference>
<dbReference type="AlphaFoldDB" id="A0A366MD68"/>
<keyword evidence="5 9" id="KW-0653">Protein transport</keyword>
<dbReference type="Pfam" id="PF02355">
    <property type="entry name" value="SecD_SecF_C"/>
    <property type="match status" value="1"/>
</dbReference>
<dbReference type="PANTHER" id="PTHR30081">
    <property type="entry name" value="PROTEIN-EXPORT MEMBRANE PROTEIN SEC"/>
    <property type="match status" value="1"/>
</dbReference>
<feature type="transmembrane region" description="Helical" evidence="9">
    <location>
        <begin position="255"/>
        <end position="279"/>
    </location>
</feature>
<organism evidence="11 12">
    <name type="scientific">Candidatus Methanobinarius endosymbioticus</name>
    <dbReference type="NCBI Taxonomy" id="2006182"/>
    <lineage>
        <taxon>Archaea</taxon>
        <taxon>Methanobacteriati</taxon>
        <taxon>Methanobacteriota</taxon>
        <taxon>Methanomada group</taxon>
        <taxon>Methanobacteria</taxon>
        <taxon>Methanobacteriales</taxon>
        <taxon>Methanobacteriaceae</taxon>
        <taxon>Candidatus Methanobinarius</taxon>
    </lineage>
</organism>
<dbReference type="GO" id="GO:0005886">
    <property type="term" value="C:plasma membrane"/>
    <property type="evidence" value="ECO:0007669"/>
    <property type="project" value="UniProtKB-SubCell"/>
</dbReference>
<dbReference type="InterPro" id="IPR024921">
    <property type="entry name" value="SecF_arc"/>
</dbReference>
<dbReference type="NCBIfam" id="NF006353">
    <property type="entry name" value="PRK08578.1-1"/>
    <property type="match status" value="1"/>
</dbReference>
<comment type="subunit">
    <text evidence="9">Part of the protein translocation apparatus. Forms a complex with SecD.</text>
</comment>
<proteinExistence type="inferred from homology"/>
<evidence type="ECO:0000313" key="12">
    <source>
        <dbReference type="Proteomes" id="UP000253099"/>
    </source>
</evidence>
<keyword evidence="7 9" id="KW-0811">Translocation</keyword>
<evidence type="ECO:0000256" key="9">
    <source>
        <dbReference type="HAMAP-Rule" id="MF_01464"/>
    </source>
</evidence>
<dbReference type="GO" id="GO:0065002">
    <property type="term" value="P:intracellular protein transmembrane transport"/>
    <property type="evidence" value="ECO:0007669"/>
    <property type="project" value="UniProtKB-UniRule"/>
</dbReference>
<dbReference type="Proteomes" id="UP000253099">
    <property type="component" value="Unassembled WGS sequence"/>
</dbReference>
<keyword evidence="3 9" id="KW-1003">Cell membrane</keyword>
<dbReference type="HAMAP" id="MF_01464_A">
    <property type="entry name" value="SecF_A"/>
    <property type="match status" value="1"/>
</dbReference>
<keyword evidence="8 9" id="KW-0472">Membrane</keyword>
<name>A0A366MD68_9EURY</name>
<dbReference type="GO" id="GO:0006605">
    <property type="term" value="P:protein targeting"/>
    <property type="evidence" value="ECO:0007669"/>
    <property type="project" value="UniProtKB-UniRule"/>
</dbReference>
<evidence type="ECO:0000256" key="7">
    <source>
        <dbReference type="ARBA" id="ARBA00023010"/>
    </source>
</evidence>
<evidence type="ECO:0000256" key="6">
    <source>
        <dbReference type="ARBA" id="ARBA00022989"/>
    </source>
</evidence>
<feature type="transmembrane region" description="Helical" evidence="9">
    <location>
        <begin position="152"/>
        <end position="172"/>
    </location>
</feature>
<protein>
    <recommendedName>
        <fullName evidence="9">Protein-export membrane protein SecF</fullName>
    </recommendedName>
</protein>
<dbReference type="Gene3D" id="1.20.1640.10">
    <property type="entry name" value="Multidrug efflux transporter AcrB transmembrane domain"/>
    <property type="match status" value="1"/>
</dbReference>
<accession>A0A366MD68</accession>
<keyword evidence="2 9" id="KW-0813">Transport</keyword>
<dbReference type="EMBL" id="NIZT01000010">
    <property type="protein sequence ID" value="RBQ24125.1"/>
    <property type="molecule type" value="Genomic_DNA"/>
</dbReference>
<sequence length="283" mass="30398">MLEKYMDSYKALIIIPVIVTIIAVGVIAFNGIEEEIELKGGSIAVLELNEPMSSSSLENQLKSSLNKQGLSVNEVDVVSNSGKDVTVQMESEINSTAFDNALAGKGNISSYNAIGPVLSEEAMVQVYWAMAFAFIFMSMTVFIIFRELGPSLGVILAAGSDIIIAIAGMSIFNIPLSIASVGALLMLIGYSVDTDILLTTRILKRSEGTVVERAKEAIKTGMTMSIGAIATMVVLYVVTIVMIPDASTLSDIAAVLMIGLIADILTTWVMNLGILRWYVERKK</sequence>
<evidence type="ECO:0000259" key="10">
    <source>
        <dbReference type="Pfam" id="PF02355"/>
    </source>
</evidence>
<comment type="function">
    <text evidence="9">Involved in protein export.</text>
</comment>
<keyword evidence="4 9" id="KW-0812">Transmembrane</keyword>
<feature type="transmembrane region" description="Helical" evidence="9">
    <location>
        <begin position="178"/>
        <end position="200"/>
    </location>
</feature>
<comment type="similarity">
    <text evidence="9">Belongs to the SecD/SecF family. SecF subfamily.</text>
</comment>
<dbReference type="InterPro" id="IPR022813">
    <property type="entry name" value="SecD/SecF_arch_bac"/>
</dbReference>
<keyword evidence="12" id="KW-1185">Reference proteome</keyword>
<feature type="domain" description="Protein export membrane protein SecD/SecF C-terminal" evidence="10">
    <location>
        <begin position="105"/>
        <end position="280"/>
    </location>
</feature>
<evidence type="ECO:0000313" key="11">
    <source>
        <dbReference type="EMBL" id="RBQ24125.1"/>
    </source>
</evidence>
<gene>
    <name evidence="9 11" type="primary">secF</name>
    <name evidence="11" type="ORF">ALNOE001_05120</name>
</gene>
<evidence type="ECO:0000256" key="2">
    <source>
        <dbReference type="ARBA" id="ARBA00022448"/>
    </source>
</evidence>
<keyword evidence="6 9" id="KW-1133">Transmembrane helix</keyword>
<feature type="transmembrane region" description="Helical" evidence="9">
    <location>
        <begin position="126"/>
        <end position="145"/>
    </location>
</feature>
<evidence type="ECO:0000256" key="4">
    <source>
        <dbReference type="ARBA" id="ARBA00022692"/>
    </source>
</evidence>
<dbReference type="PANTHER" id="PTHR30081:SF8">
    <property type="entry name" value="PROTEIN TRANSLOCASE SUBUNIT SECF"/>
    <property type="match status" value="1"/>
</dbReference>